<keyword evidence="3" id="KW-1185">Reference proteome</keyword>
<evidence type="ECO:0000313" key="3">
    <source>
        <dbReference type="Proteomes" id="UP000016931"/>
    </source>
</evidence>
<organism evidence="2 3">
    <name type="scientific">Sphaerulina musiva (strain SO2202)</name>
    <name type="common">Poplar stem canker fungus</name>
    <name type="synonym">Septoria musiva</name>
    <dbReference type="NCBI Taxonomy" id="692275"/>
    <lineage>
        <taxon>Eukaryota</taxon>
        <taxon>Fungi</taxon>
        <taxon>Dikarya</taxon>
        <taxon>Ascomycota</taxon>
        <taxon>Pezizomycotina</taxon>
        <taxon>Dothideomycetes</taxon>
        <taxon>Dothideomycetidae</taxon>
        <taxon>Mycosphaerellales</taxon>
        <taxon>Mycosphaerellaceae</taxon>
        <taxon>Sphaerulina</taxon>
    </lineage>
</organism>
<evidence type="ECO:0000313" key="2">
    <source>
        <dbReference type="EMBL" id="EMF16726.1"/>
    </source>
</evidence>
<dbReference type="GeneID" id="27897664"/>
<protein>
    <submittedName>
        <fullName evidence="2">Uncharacterized protein</fullName>
    </submittedName>
</protein>
<feature type="region of interest" description="Disordered" evidence="1">
    <location>
        <begin position="73"/>
        <end position="104"/>
    </location>
</feature>
<dbReference type="RefSeq" id="XP_016764847.1">
    <property type="nucleotide sequence ID" value="XM_016900527.1"/>
</dbReference>
<gene>
    <name evidence="2" type="ORF">SEPMUDRAFT_104071</name>
</gene>
<dbReference type="AlphaFoldDB" id="N1QHK9"/>
<proteinExistence type="predicted"/>
<name>N1QHK9_SPHMS</name>
<feature type="compositionally biased region" description="Pro residues" evidence="1">
    <location>
        <begin position="95"/>
        <end position="104"/>
    </location>
</feature>
<dbReference type="EMBL" id="KB456260">
    <property type="protein sequence ID" value="EMF16726.1"/>
    <property type="molecule type" value="Genomic_DNA"/>
</dbReference>
<sequence length="104" mass="11087">MYLTVLSSSPLRPAPIFLLFFSPLLHSRPSAIMPHCFLRKPQSRACPPPNMVHILPETDVWLCPDSRVSNSSALGVRHASPHPAGSGKLEASANAPPPVAASGK</sequence>
<evidence type="ECO:0000256" key="1">
    <source>
        <dbReference type="SAM" id="MobiDB-lite"/>
    </source>
</evidence>
<accession>N1QHK9</accession>
<dbReference type="Proteomes" id="UP000016931">
    <property type="component" value="Unassembled WGS sequence"/>
</dbReference>
<dbReference type="HOGENOM" id="CLU_2251738_0_0_1"/>
<reference evidence="2 3" key="1">
    <citation type="journal article" date="2012" name="PLoS Pathog.">
        <title>Diverse lifestyles and strategies of plant pathogenesis encoded in the genomes of eighteen Dothideomycetes fungi.</title>
        <authorList>
            <person name="Ohm R.A."/>
            <person name="Feau N."/>
            <person name="Henrissat B."/>
            <person name="Schoch C.L."/>
            <person name="Horwitz B.A."/>
            <person name="Barry K.W."/>
            <person name="Condon B.J."/>
            <person name="Copeland A.C."/>
            <person name="Dhillon B."/>
            <person name="Glaser F."/>
            <person name="Hesse C.N."/>
            <person name="Kosti I."/>
            <person name="LaButti K."/>
            <person name="Lindquist E.A."/>
            <person name="Lucas S."/>
            <person name="Salamov A.A."/>
            <person name="Bradshaw R.E."/>
            <person name="Ciuffetti L."/>
            <person name="Hamelin R.C."/>
            <person name="Kema G.H.J."/>
            <person name="Lawrence C."/>
            <person name="Scott J.A."/>
            <person name="Spatafora J.W."/>
            <person name="Turgeon B.G."/>
            <person name="de Wit P.J.G.M."/>
            <person name="Zhong S."/>
            <person name="Goodwin S.B."/>
            <person name="Grigoriev I.V."/>
        </authorList>
    </citation>
    <scope>NUCLEOTIDE SEQUENCE [LARGE SCALE GENOMIC DNA]</scope>
    <source>
        <strain evidence="2 3">SO2202</strain>
    </source>
</reference>